<evidence type="ECO:0000259" key="3">
    <source>
        <dbReference type="PROSITE" id="PS51352"/>
    </source>
</evidence>
<dbReference type="PROSITE" id="PS00194">
    <property type="entry name" value="THIOREDOXIN_1"/>
    <property type="match status" value="1"/>
</dbReference>
<dbReference type="Proteomes" id="UP000027073">
    <property type="component" value="Unassembled WGS sequence"/>
</dbReference>
<dbReference type="PRINTS" id="PR00421">
    <property type="entry name" value="THIOREDOXIN"/>
</dbReference>
<evidence type="ECO:0000256" key="1">
    <source>
        <dbReference type="ARBA" id="ARBA00020570"/>
    </source>
</evidence>
<dbReference type="InterPro" id="IPR036249">
    <property type="entry name" value="Thioredoxin-like_sf"/>
</dbReference>
<dbReference type="Gene3D" id="3.40.30.10">
    <property type="entry name" value="Glutaredoxin"/>
    <property type="match status" value="1"/>
</dbReference>
<feature type="domain" description="Thioredoxin" evidence="3">
    <location>
        <begin position="1"/>
        <end position="108"/>
    </location>
</feature>
<reference evidence="5" key="1">
    <citation type="journal article" date="2014" name="Proc. Natl. Acad. Sci. U.S.A.">
        <title>Extensive sampling of basidiomycete genomes demonstrates inadequacy of the white-rot/brown-rot paradigm for wood decay fungi.</title>
        <authorList>
            <person name="Riley R."/>
            <person name="Salamov A.A."/>
            <person name="Brown D.W."/>
            <person name="Nagy L.G."/>
            <person name="Floudas D."/>
            <person name="Held B.W."/>
            <person name="Levasseur A."/>
            <person name="Lombard V."/>
            <person name="Morin E."/>
            <person name="Otillar R."/>
            <person name="Lindquist E.A."/>
            <person name="Sun H."/>
            <person name="LaButti K.M."/>
            <person name="Schmutz J."/>
            <person name="Jabbour D."/>
            <person name="Luo H."/>
            <person name="Baker S.E."/>
            <person name="Pisabarro A.G."/>
            <person name="Walton J.D."/>
            <person name="Blanchette R.A."/>
            <person name="Henrissat B."/>
            <person name="Martin F."/>
            <person name="Cullen D."/>
            <person name="Hibbett D.S."/>
            <person name="Grigoriev I.V."/>
        </authorList>
    </citation>
    <scope>NUCLEOTIDE SEQUENCE [LARGE SCALE GENOMIC DNA]</scope>
    <source>
        <strain evidence="5">PC15</strain>
    </source>
</reference>
<dbReference type="PROSITE" id="PS51352">
    <property type="entry name" value="THIOREDOXIN_2"/>
    <property type="match status" value="1"/>
</dbReference>
<dbReference type="SUPFAM" id="SSF52833">
    <property type="entry name" value="Thioredoxin-like"/>
    <property type="match status" value="1"/>
</dbReference>
<dbReference type="CDD" id="cd02947">
    <property type="entry name" value="TRX_family"/>
    <property type="match status" value="1"/>
</dbReference>
<dbReference type="OrthoDB" id="2121326at2759"/>
<evidence type="ECO:0000313" key="5">
    <source>
        <dbReference type="Proteomes" id="UP000027073"/>
    </source>
</evidence>
<evidence type="ECO:0000313" key="4">
    <source>
        <dbReference type="EMBL" id="KDQ25766.1"/>
    </source>
</evidence>
<dbReference type="FunCoup" id="A0A067NQ75">
    <property type="interactions" value="229"/>
</dbReference>
<sequence>MVVKALTTLPAFRQAINGSRPALVDFWATWCGPCRVISPVFEKFSTTTSKVDFYKVDVDECPDIAQEVGIRAMPTFMAFKKGSNIGTVVGADPTALKTLIERSSSQSD</sequence>
<dbReference type="AlphaFoldDB" id="A0A067NQ75"/>
<dbReference type="FunFam" id="3.40.30.10:FF:000245">
    <property type="entry name" value="Thioredoxin"/>
    <property type="match status" value="1"/>
</dbReference>
<dbReference type="InParanoid" id="A0A067NQ75"/>
<dbReference type="PANTHER" id="PTHR46115">
    <property type="entry name" value="THIOREDOXIN-LIKE PROTEIN 1"/>
    <property type="match status" value="1"/>
</dbReference>
<dbReference type="Pfam" id="PF00085">
    <property type="entry name" value="Thioredoxin"/>
    <property type="match status" value="1"/>
</dbReference>
<name>A0A067NQ75_PLEO1</name>
<evidence type="ECO:0000256" key="2">
    <source>
        <dbReference type="ARBA" id="ARBA00023157"/>
    </source>
</evidence>
<accession>A0A067NQ75</accession>
<proteinExistence type="predicted"/>
<dbReference type="InterPro" id="IPR013766">
    <property type="entry name" value="Thioredoxin_domain"/>
</dbReference>
<dbReference type="EMBL" id="KL198010">
    <property type="protein sequence ID" value="KDQ25766.1"/>
    <property type="molecule type" value="Genomic_DNA"/>
</dbReference>
<dbReference type="GO" id="GO:0015035">
    <property type="term" value="F:protein-disulfide reductase activity"/>
    <property type="evidence" value="ECO:0007669"/>
    <property type="project" value="InterPro"/>
</dbReference>
<dbReference type="InterPro" id="IPR017937">
    <property type="entry name" value="Thioredoxin_CS"/>
</dbReference>
<dbReference type="VEuPathDB" id="FungiDB:PLEOSDRAFT_1090141"/>
<dbReference type="HOGENOM" id="CLU_090389_14_0_1"/>
<dbReference type="STRING" id="1137138.A0A067NQ75"/>
<dbReference type="NCBIfam" id="TIGR01068">
    <property type="entry name" value="thioredoxin"/>
    <property type="match status" value="1"/>
</dbReference>
<dbReference type="InterPro" id="IPR005746">
    <property type="entry name" value="Thioredoxin"/>
</dbReference>
<protein>
    <recommendedName>
        <fullName evidence="1">Thioredoxin</fullName>
    </recommendedName>
</protein>
<organism evidence="4 5">
    <name type="scientific">Pleurotus ostreatus (strain PC15)</name>
    <name type="common">Oyster mushroom</name>
    <dbReference type="NCBI Taxonomy" id="1137138"/>
    <lineage>
        <taxon>Eukaryota</taxon>
        <taxon>Fungi</taxon>
        <taxon>Dikarya</taxon>
        <taxon>Basidiomycota</taxon>
        <taxon>Agaricomycotina</taxon>
        <taxon>Agaricomycetes</taxon>
        <taxon>Agaricomycetidae</taxon>
        <taxon>Agaricales</taxon>
        <taxon>Pleurotineae</taxon>
        <taxon>Pleurotaceae</taxon>
        <taxon>Pleurotus</taxon>
    </lineage>
</organism>
<gene>
    <name evidence="4" type="ORF">PLEOSDRAFT_1090141</name>
</gene>
<keyword evidence="2" id="KW-1015">Disulfide bond</keyword>